<dbReference type="AlphaFoldDB" id="F3FU75"/>
<accession>F3FU75</accession>
<proteinExistence type="predicted"/>
<reference evidence="1 2" key="1">
    <citation type="journal article" date="2011" name="PLoS Pathog.">
        <title>Dynamic evolution of pathogenicity revealed by sequencing and comparative genomics of 19 Pseudomonas syringae isolates.</title>
        <authorList>
            <person name="Baltrus D.A."/>
            <person name="Nishimura M.T."/>
            <person name="Romanchuk A."/>
            <person name="Chang J.H."/>
            <person name="Mukhtar M.S."/>
            <person name="Cherkis K."/>
            <person name="Roach J."/>
            <person name="Grant S.R."/>
            <person name="Jones C.D."/>
            <person name="Dangl J.L."/>
        </authorList>
    </citation>
    <scope>NUCLEOTIDE SEQUENCE [LARGE SCALE GENOMIC DNA]</scope>
    <source>
        <strain evidence="2">M301072PT</strain>
    </source>
</reference>
<protein>
    <submittedName>
        <fullName evidence="1">Uncharacterized protein</fullName>
    </submittedName>
</protein>
<dbReference type="Proteomes" id="UP000004471">
    <property type="component" value="Unassembled WGS sequence"/>
</dbReference>
<sequence>MRQTPEDITHSVIGKTFAQAQQHALGTILTLFGI</sequence>
<gene>
    <name evidence="1" type="ORF">PSYJA_34600</name>
</gene>
<comment type="caution">
    <text evidence="1">The sequence shown here is derived from an EMBL/GenBank/DDBJ whole genome shotgun (WGS) entry which is preliminary data.</text>
</comment>
<evidence type="ECO:0000313" key="1">
    <source>
        <dbReference type="EMBL" id="EGH33767.1"/>
    </source>
</evidence>
<organism evidence="1 2">
    <name type="scientific">Pseudomonas syringae pv. japonica str. M301072</name>
    <dbReference type="NCBI Taxonomy" id="629262"/>
    <lineage>
        <taxon>Bacteria</taxon>
        <taxon>Pseudomonadati</taxon>
        <taxon>Pseudomonadota</taxon>
        <taxon>Gammaproteobacteria</taxon>
        <taxon>Pseudomonadales</taxon>
        <taxon>Pseudomonadaceae</taxon>
        <taxon>Pseudomonas</taxon>
        <taxon>Pseudomonas syringae</taxon>
    </lineage>
</organism>
<dbReference type="HOGENOM" id="CLU_3375456_0_0_6"/>
<name>F3FU75_PSESX</name>
<dbReference type="EMBL" id="AEAH01001920">
    <property type="protein sequence ID" value="EGH33767.1"/>
    <property type="molecule type" value="Genomic_DNA"/>
</dbReference>
<evidence type="ECO:0000313" key="2">
    <source>
        <dbReference type="Proteomes" id="UP000004471"/>
    </source>
</evidence>